<organism evidence="2 3">
    <name type="scientific">Cotesia glomerata</name>
    <name type="common">Lepidopteran parasitic wasp</name>
    <name type="synonym">Apanteles glomeratus</name>
    <dbReference type="NCBI Taxonomy" id="32391"/>
    <lineage>
        <taxon>Eukaryota</taxon>
        <taxon>Metazoa</taxon>
        <taxon>Ecdysozoa</taxon>
        <taxon>Arthropoda</taxon>
        <taxon>Hexapoda</taxon>
        <taxon>Insecta</taxon>
        <taxon>Pterygota</taxon>
        <taxon>Neoptera</taxon>
        <taxon>Endopterygota</taxon>
        <taxon>Hymenoptera</taxon>
        <taxon>Apocrita</taxon>
        <taxon>Ichneumonoidea</taxon>
        <taxon>Braconidae</taxon>
        <taxon>Microgastrinae</taxon>
        <taxon>Cotesia</taxon>
    </lineage>
</organism>
<sequence>MAAGDLLLIIAFAAVLCGECWKTLQETVSSLIAICSIHRHVCREYTHIHTPTPTEPEYRNMQRVDREQARINIRERSHRWMFPLNRAASVPEHPDTSINSAHKPGFLAGMKRLDERKKGELGQPVWRILHLYICHPLEPPLLLFLLYFPL</sequence>
<evidence type="ECO:0000313" key="2">
    <source>
        <dbReference type="EMBL" id="KAH0549433.1"/>
    </source>
</evidence>
<protein>
    <submittedName>
        <fullName evidence="2">Uncharacterized protein</fullName>
    </submittedName>
</protein>
<dbReference type="AlphaFoldDB" id="A0AAV7ICQ4"/>
<feature type="chain" id="PRO_5043910998" evidence="1">
    <location>
        <begin position="18"/>
        <end position="150"/>
    </location>
</feature>
<feature type="signal peptide" evidence="1">
    <location>
        <begin position="1"/>
        <end position="17"/>
    </location>
</feature>
<evidence type="ECO:0000256" key="1">
    <source>
        <dbReference type="SAM" id="SignalP"/>
    </source>
</evidence>
<reference evidence="2 3" key="1">
    <citation type="journal article" date="2021" name="J. Hered.">
        <title>A chromosome-level genome assembly of the parasitoid wasp, Cotesia glomerata (Hymenoptera: Braconidae).</title>
        <authorList>
            <person name="Pinto B.J."/>
            <person name="Weis J.J."/>
            <person name="Gamble T."/>
            <person name="Ode P.J."/>
            <person name="Paul R."/>
            <person name="Zaspel J.M."/>
        </authorList>
    </citation>
    <scope>NUCLEOTIDE SEQUENCE [LARGE SCALE GENOMIC DNA]</scope>
    <source>
        <strain evidence="2">CgM1</strain>
    </source>
</reference>
<keyword evidence="3" id="KW-1185">Reference proteome</keyword>
<dbReference type="EMBL" id="JAHXZJ010001864">
    <property type="protein sequence ID" value="KAH0549433.1"/>
    <property type="molecule type" value="Genomic_DNA"/>
</dbReference>
<accession>A0AAV7ICQ4</accession>
<dbReference type="Proteomes" id="UP000826195">
    <property type="component" value="Unassembled WGS sequence"/>
</dbReference>
<comment type="caution">
    <text evidence="2">The sequence shown here is derived from an EMBL/GenBank/DDBJ whole genome shotgun (WGS) entry which is preliminary data.</text>
</comment>
<evidence type="ECO:0000313" key="3">
    <source>
        <dbReference type="Proteomes" id="UP000826195"/>
    </source>
</evidence>
<name>A0AAV7ICQ4_COTGL</name>
<gene>
    <name evidence="2" type="ORF">KQX54_009216</name>
</gene>
<keyword evidence="1" id="KW-0732">Signal</keyword>
<proteinExistence type="predicted"/>